<dbReference type="RefSeq" id="WP_133821064.1">
    <property type="nucleotide sequence ID" value="NZ_SNZH01000017.1"/>
</dbReference>
<evidence type="ECO:0000313" key="2">
    <source>
        <dbReference type="EMBL" id="TDR39212.1"/>
    </source>
</evidence>
<feature type="transmembrane region" description="Helical" evidence="1">
    <location>
        <begin position="6"/>
        <end position="24"/>
    </location>
</feature>
<reference evidence="2 3" key="1">
    <citation type="submission" date="2019-03" db="EMBL/GenBank/DDBJ databases">
        <title>Genomic Encyclopedia of Type Strains, Phase IV (KMG-IV): sequencing the most valuable type-strain genomes for metagenomic binning, comparative biology and taxonomic classification.</title>
        <authorList>
            <person name="Goeker M."/>
        </authorList>
    </citation>
    <scope>NUCLEOTIDE SEQUENCE [LARGE SCALE GENOMIC DNA]</scope>
    <source>
        <strain evidence="2 3">DSM 21667</strain>
    </source>
</reference>
<gene>
    <name evidence="2" type="ORF">DFR29_117122</name>
</gene>
<keyword evidence="1" id="KW-0472">Membrane</keyword>
<evidence type="ECO:0000313" key="3">
    <source>
        <dbReference type="Proteomes" id="UP000295293"/>
    </source>
</evidence>
<evidence type="ECO:0000256" key="1">
    <source>
        <dbReference type="SAM" id="Phobius"/>
    </source>
</evidence>
<protein>
    <submittedName>
        <fullName evidence="2">Uncharacterized protein</fullName>
    </submittedName>
</protein>
<proteinExistence type="predicted"/>
<name>A0A4R6YNM7_9GAMM</name>
<keyword evidence="1" id="KW-0812">Transmembrane</keyword>
<dbReference type="OrthoDB" id="9758211at2"/>
<dbReference type="Proteomes" id="UP000295293">
    <property type="component" value="Unassembled WGS sequence"/>
</dbReference>
<sequence>MQVAIWLIVMIACVFVGRGLILSIASRRWRIAVTVLFCTAELVAIFTLDRDMPLAQSSWRSGGEALPLWLAYMERSSLALFFGAMSGFAERREKSLAASQ</sequence>
<feature type="transmembrane region" description="Helical" evidence="1">
    <location>
        <begin position="68"/>
        <end position="89"/>
    </location>
</feature>
<keyword evidence="1" id="KW-1133">Transmembrane helix</keyword>
<dbReference type="EMBL" id="SNZH01000017">
    <property type="protein sequence ID" value="TDR39212.1"/>
    <property type="molecule type" value="Genomic_DNA"/>
</dbReference>
<organism evidence="2 3">
    <name type="scientific">Tahibacter aquaticus</name>
    <dbReference type="NCBI Taxonomy" id="520092"/>
    <lineage>
        <taxon>Bacteria</taxon>
        <taxon>Pseudomonadati</taxon>
        <taxon>Pseudomonadota</taxon>
        <taxon>Gammaproteobacteria</taxon>
        <taxon>Lysobacterales</taxon>
        <taxon>Rhodanobacteraceae</taxon>
        <taxon>Tahibacter</taxon>
    </lineage>
</organism>
<comment type="caution">
    <text evidence="2">The sequence shown here is derived from an EMBL/GenBank/DDBJ whole genome shotgun (WGS) entry which is preliminary data.</text>
</comment>
<dbReference type="AlphaFoldDB" id="A0A4R6YNM7"/>
<accession>A0A4R6YNM7</accession>
<feature type="transmembrane region" description="Helical" evidence="1">
    <location>
        <begin position="31"/>
        <end position="48"/>
    </location>
</feature>
<keyword evidence="3" id="KW-1185">Reference proteome</keyword>